<keyword evidence="4" id="KW-1185">Reference proteome</keyword>
<sequence length="155" mass="16280">MSMLCKQRGVCSTSLKGRVNLKKQKGAAAVEFAIVMPVLLMILFGIVELGIALYDKAVITNAAREGARAGIVLKNPKPSTTDITAVVTTYTSNYLLTFGKQAPPTVNVNQSTPSTFGTPLSVTVSYQYTGLGLGHALSALTGPITLSATTVMNNE</sequence>
<reference evidence="3 4" key="1">
    <citation type="submission" date="2020-04" db="EMBL/GenBank/DDBJ databases">
        <authorList>
            <person name="De Canck E."/>
        </authorList>
    </citation>
    <scope>NUCLEOTIDE SEQUENCE [LARGE SCALE GENOMIC DNA]</scope>
    <source>
        <strain evidence="3 4">LMG 28688</strain>
    </source>
</reference>
<organism evidence="3 4">
    <name type="scientific">Paraburkholderia caffeinitolerans</name>
    <dbReference type="NCBI Taxonomy" id="1723730"/>
    <lineage>
        <taxon>Bacteria</taxon>
        <taxon>Pseudomonadati</taxon>
        <taxon>Pseudomonadota</taxon>
        <taxon>Betaproteobacteria</taxon>
        <taxon>Burkholderiales</taxon>
        <taxon>Burkholderiaceae</taxon>
        <taxon>Paraburkholderia</taxon>
    </lineage>
</organism>
<keyword evidence="1" id="KW-0812">Transmembrane</keyword>
<name>A0A6J5G6B1_9BURK</name>
<evidence type="ECO:0000313" key="3">
    <source>
        <dbReference type="EMBL" id="CAB3792382.1"/>
    </source>
</evidence>
<gene>
    <name evidence="3" type="ORF">LMG28688_03498</name>
</gene>
<accession>A0A6J5G6B1</accession>
<feature type="transmembrane region" description="Helical" evidence="1">
    <location>
        <begin position="28"/>
        <end position="54"/>
    </location>
</feature>
<evidence type="ECO:0000256" key="1">
    <source>
        <dbReference type="SAM" id="Phobius"/>
    </source>
</evidence>
<dbReference type="InterPro" id="IPR012495">
    <property type="entry name" value="TadE-like_dom"/>
</dbReference>
<proteinExistence type="predicted"/>
<feature type="domain" description="TadE-like" evidence="2">
    <location>
        <begin position="26"/>
        <end position="68"/>
    </location>
</feature>
<dbReference type="AlphaFoldDB" id="A0A6J5G6B1"/>
<keyword evidence="1" id="KW-1133">Transmembrane helix</keyword>
<evidence type="ECO:0000259" key="2">
    <source>
        <dbReference type="Pfam" id="PF07811"/>
    </source>
</evidence>
<dbReference type="EMBL" id="CADIKL010000016">
    <property type="protein sequence ID" value="CAB3792382.1"/>
    <property type="molecule type" value="Genomic_DNA"/>
</dbReference>
<protein>
    <recommendedName>
        <fullName evidence="2">TadE-like domain-containing protein</fullName>
    </recommendedName>
</protein>
<dbReference type="Pfam" id="PF07811">
    <property type="entry name" value="TadE"/>
    <property type="match status" value="1"/>
</dbReference>
<evidence type="ECO:0000313" key="4">
    <source>
        <dbReference type="Proteomes" id="UP000494119"/>
    </source>
</evidence>
<keyword evidence="1" id="KW-0472">Membrane</keyword>
<dbReference type="Proteomes" id="UP000494119">
    <property type="component" value="Unassembled WGS sequence"/>
</dbReference>